<evidence type="ECO:0000256" key="3">
    <source>
        <dbReference type="ARBA" id="ARBA00022801"/>
    </source>
</evidence>
<dbReference type="GO" id="GO:0006508">
    <property type="term" value="P:proteolysis"/>
    <property type="evidence" value="ECO:0007669"/>
    <property type="project" value="UniProtKB-KW"/>
</dbReference>
<evidence type="ECO:0000259" key="7">
    <source>
        <dbReference type="PROSITE" id="PS50203"/>
    </source>
</evidence>
<evidence type="ECO:0000313" key="12">
    <source>
        <dbReference type="RefSeq" id="XP_022328058.1"/>
    </source>
</evidence>
<reference evidence="9 10" key="2">
    <citation type="submission" date="2025-04" db="UniProtKB">
        <authorList>
            <consortium name="RefSeq"/>
        </authorList>
    </citation>
    <scope>IDENTIFICATION</scope>
    <source>
        <tissue evidence="9 10">Whole sample</tissue>
    </source>
</reference>
<evidence type="ECO:0000256" key="6">
    <source>
        <dbReference type="PROSITE-ProRule" id="PRU00239"/>
    </source>
</evidence>
<dbReference type="RefSeq" id="XP_022328044.1">
    <property type="nucleotide sequence ID" value="XM_022472336.1"/>
</dbReference>
<dbReference type="RefSeq" id="XP_022328058.1">
    <property type="nucleotide sequence ID" value="XM_022472350.1"/>
</dbReference>
<evidence type="ECO:0000256" key="1">
    <source>
        <dbReference type="ARBA" id="ARBA00007623"/>
    </source>
</evidence>
<dbReference type="PANTHER" id="PTHR10183:SF379">
    <property type="entry name" value="CALPAIN-5"/>
    <property type="match status" value="1"/>
</dbReference>
<accession>A0A8B8DM27</accession>
<feature type="domain" description="Calpain catalytic" evidence="7">
    <location>
        <begin position="57"/>
        <end position="349"/>
    </location>
</feature>
<dbReference type="Pfam" id="PF00648">
    <property type="entry name" value="Peptidase_C2"/>
    <property type="match status" value="1"/>
</dbReference>
<dbReference type="InterPro" id="IPR036213">
    <property type="entry name" value="Calpain_III_sf"/>
</dbReference>
<dbReference type="KEGG" id="cvn:111127234"/>
<evidence type="ECO:0000256" key="4">
    <source>
        <dbReference type="ARBA" id="ARBA00022807"/>
    </source>
</evidence>
<dbReference type="Gene3D" id="3.90.70.10">
    <property type="entry name" value="Cysteine proteinases"/>
    <property type="match status" value="1"/>
</dbReference>
<evidence type="ECO:0000313" key="9">
    <source>
        <dbReference type="RefSeq" id="XP_022328036.1"/>
    </source>
</evidence>
<evidence type="ECO:0000313" key="8">
    <source>
        <dbReference type="Proteomes" id="UP000694844"/>
    </source>
</evidence>
<gene>
    <name evidence="9 10 11 12 13" type="primary">LOC111127234</name>
</gene>
<dbReference type="AlphaFoldDB" id="A0A8B8DM27"/>
<reference evidence="8" key="1">
    <citation type="submission" date="2024-06" db="UniProtKB">
        <authorList>
            <consortium name="RefSeq"/>
        </authorList>
    </citation>
    <scope>NUCLEOTIDE SEQUENCE [LARGE SCALE GENOMIC DNA]</scope>
</reference>
<dbReference type="OrthoDB" id="424753at2759"/>
<organism evidence="8 11">
    <name type="scientific">Crassostrea virginica</name>
    <name type="common">Eastern oyster</name>
    <dbReference type="NCBI Taxonomy" id="6565"/>
    <lineage>
        <taxon>Eukaryota</taxon>
        <taxon>Metazoa</taxon>
        <taxon>Spiralia</taxon>
        <taxon>Lophotrochozoa</taxon>
        <taxon>Mollusca</taxon>
        <taxon>Bivalvia</taxon>
        <taxon>Autobranchia</taxon>
        <taxon>Pteriomorphia</taxon>
        <taxon>Ostreida</taxon>
        <taxon>Ostreoidea</taxon>
        <taxon>Ostreidae</taxon>
        <taxon>Crassostrea</taxon>
    </lineage>
</organism>
<keyword evidence="3" id="KW-0378">Hydrolase</keyword>
<name>A0A8B8DM27_CRAVI</name>
<evidence type="ECO:0000256" key="2">
    <source>
        <dbReference type="ARBA" id="ARBA00022670"/>
    </source>
</evidence>
<dbReference type="PRINTS" id="PR00704">
    <property type="entry name" value="CALPAIN"/>
</dbReference>
<dbReference type="RefSeq" id="XP_022328066.1">
    <property type="nucleotide sequence ID" value="XM_022472358.1"/>
</dbReference>
<keyword evidence="8" id="KW-1185">Reference proteome</keyword>
<dbReference type="RefSeq" id="XP_022328036.1">
    <property type="nucleotide sequence ID" value="XM_022472328.1"/>
</dbReference>
<dbReference type="InterPro" id="IPR001300">
    <property type="entry name" value="Peptidase_C2_calpain_cat"/>
</dbReference>
<protein>
    <submittedName>
        <fullName evidence="9 10">Calpain-1 catalytic subunit-like isoform X1</fullName>
    </submittedName>
</protein>
<dbReference type="SMART" id="SM00230">
    <property type="entry name" value="CysPc"/>
    <property type="match status" value="1"/>
</dbReference>
<dbReference type="GeneID" id="111127234"/>
<dbReference type="InterPro" id="IPR022684">
    <property type="entry name" value="Calpain_cysteine_protease"/>
</dbReference>
<dbReference type="SUPFAM" id="SSF54001">
    <property type="entry name" value="Cysteine proteinases"/>
    <property type="match status" value="1"/>
</dbReference>
<evidence type="ECO:0000313" key="11">
    <source>
        <dbReference type="RefSeq" id="XP_022328051.1"/>
    </source>
</evidence>
<feature type="active site" evidence="5">
    <location>
        <position position="287"/>
    </location>
</feature>
<keyword evidence="2" id="KW-0645">Protease</keyword>
<dbReference type="SUPFAM" id="SSF49758">
    <property type="entry name" value="Calpain large subunit, middle domain (domain III)"/>
    <property type="match status" value="1"/>
</dbReference>
<dbReference type="Proteomes" id="UP000694844">
    <property type="component" value="Chromosome 1"/>
</dbReference>
<dbReference type="RefSeq" id="XP_022328051.1">
    <property type="nucleotide sequence ID" value="XM_022472343.1"/>
</dbReference>
<evidence type="ECO:0000313" key="13">
    <source>
        <dbReference type="RefSeq" id="XP_022328066.1"/>
    </source>
</evidence>
<sequence>MLSITKVPAKSAESLDDDHYLQYRRASDGTYVFDGDMRATPERYDRKAHPWVEADDIWADPEFPYPPSEFFSDSTTWLRACDTIENPVVFQKDIANLTVNRGRFETSKFLVVFVTTMERKELIKKVFPTTQKSQAILHFRFWYFGQWVDIYVDDALPVQEGCLLMTSHSAQSDREIGITMAEKAYAKFTGSYTEVEKKDFADFFLGLTGGYAMKYELRIPTHDSEKVYFKFKDILASGSFIFCSVKNSSRGYFFGKEESLTFSVIGTLPVRTNSSETEHVFLVKLRNIWSDFEWTGPWSHGSSEWLKCHPDDYSEVIGTHGHCCEETFFYMDIKDFVQYFEEITIGSLIPDFKFNGPTNMGFHVNVYGEWQDKSVEALHLSTNCLGSSALQFSLSEGENPGKDSFDICVLLTQKIINNENPIPMQCNIFKVIDTKEDDSLMILRTGKKTDHSRDEQVAIREKLEQGMYIVLPSIQENAKQRSTQFLVRIFSDEALHDIGSFPTTRQLIICGEEGLYQEEKI</sequence>
<dbReference type="PANTHER" id="PTHR10183">
    <property type="entry name" value="CALPAIN"/>
    <property type="match status" value="1"/>
</dbReference>
<keyword evidence="4" id="KW-0788">Thiol protease</keyword>
<comment type="caution">
    <text evidence="6">Lacks conserved residue(s) required for the propagation of feature annotation.</text>
</comment>
<evidence type="ECO:0000313" key="10">
    <source>
        <dbReference type="RefSeq" id="XP_022328044.1"/>
    </source>
</evidence>
<dbReference type="GO" id="GO:0005737">
    <property type="term" value="C:cytoplasm"/>
    <property type="evidence" value="ECO:0007669"/>
    <property type="project" value="TreeGrafter"/>
</dbReference>
<evidence type="ECO:0000256" key="5">
    <source>
        <dbReference type="PIRSR" id="PIRSR622684-1"/>
    </source>
</evidence>
<comment type="similarity">
    <text evidence="1">Belongs to the peptidase C2 family.</text>
</comment>
<dbReference type="GO" id="GO:0004198">
    <property type="term" value="F:calcium-dependent cysteine-type endopeptidase activity"/>
    <property type="evidence" value="ECO:0007669"/>
    <property type="project" value="InterPro"/>
</dbReference>
<dbReference type="Gene3D" id="2.60.120.380">
    <property type="match status" value="1"/>
</dbReference>
<dbReference type="PROSITE" id="PS50203">
    <property type="entry name" value="CALPAIN_CAT"/>
    <property type="match status" value="1"/>
</dbReference>
<dbReference type="InterPro" id="IPR038765">
    <property type="entry name" value="Papain-like_cys_pep_sf"/>
</dbReference>
<proteinExistence type="inferred from homology"/>